<evidence type="ECO:0000256" key="1">
    <source>
        <dbReference type="PROSITE-ProRule" id="PRU00042"/>
    </source>
</evidence>
<evidence type="ECO:0000313" key="4">
    <source>
        <dbReference type="Proteomes" id="UP000249402"/>
    </source>
</evidence>
<dbReference type="PROSITE" id="PS00028">
    <property type="entry name" value="ZINC_FINGER_C2H2_1"/>
    <property type="match status" value="1"/>
</dbReference>
<name>A0A395HB42_9EURO</name>
<dbReference type="PANTHER" id="PTHR37535">
    <property type="entry name" value="FLUG DOMAIN PROTEIN"/>
    <property type="match status" value="1"/>
</dbReference>
<dbReference type="EMBL" id="KZ824422">
    <property type="protein sequence ID" value="RAL04876.1"/>
    <property type="molecule type" value="Genomic_DNA"/>
</dbReference>
<dbReference type="RefSeq" id="XP_025579203.1">
    <property type="nucleotide sequence ID" value="XM_025721902.1"/>
</dbReference>
<keyword evidence="1" id="KW-0479">Metal-binding</keyword>
<protein>
    <recommendedName>
        <fullName evidence="2">C2H2-type domain-containing protein</fullName>
    </recommendedName>
</protein>
<dbReference type="Proteomes" id="UP000249402">
    <property type="component" value="Unassembled WGS sequence"/>
</dbReference>
<evidence type="ECO:0000313" key="3">
    <source>
        <dbReference type="EMBL" id="RAL04876.1"/>
    </source>
</evidence>
<reference evidence="3 4" key="1">
    <citation type="submission" date="2018-02" db="EMBL/GenBank/DDBJ databases">
        <title>The genomes of Aspergillus section Nigri reveals drivers in fungal speciation.</title>
        <authorList>
            <consortium name="DOE Joint Genome Institute"/>
            <person name="Vesth T.C."/>
            <person name="Nybo J."/>
            <person name="Theobald S."/>
            <person name="Brandl J."/>
            <person name="Frisvad J.C."/>
            <person name="Nielsen K.F."/>
            <person name="Lyhne E.K."/>
            <person name="Kogle M.E."/>
            <person name="Kuo A."/>
            <person name="Riley R."/>
            <person name="Clum A."/>
            <person name="Nolan M."/>
            <person name="Lipzen A."/>
            <person name="Salamov A."/>
            <person name="Henrissat B."/>
            <person name="Wiebenga A."/>
            <person name="De vries R.P."/>
            <person name="Grigoriev I.V."/>
            <person name="Mortensen U.H."/>
            <person name="Andersen M.R."/>
            <person name="Baker S.E."/>
        </authorList>
    </citation>
    <scope>NUCLEOTIDE SEQUENCE [LARGE SCALE GENOMIC DNA]</scope>
    <source>
        <strain evidence="3 4">CBS 121593</strain>
    </source>
</reference>
<dbReference type="GeneID" id="37226767"/>
<dbReference type="PANTHER" id="PTHR37535:SF3">
    <property type="entry name" value="FLUG DOMAIN-CONTAINING PROTEIN"/>
    <property type="match status" value="1"/>
</dbReference>
<keyword evidence="4" id="KW-1185">Reference proteome</keyword>
<proteinExistence type="predicted"/>
<keyword evidence="1" id="KW-0863">Zinc-finger</keyword>
<dbReference type="AlphaFoldDB" id="A0A395HB42"/>
<keyword evidence="1" id="KW-0862">Zinc</keyword>
<accession>A0A395HB42</accession>
<dbReference type="STRING" id="1448316.A0A395HB42"/>
<dbReference type="OrthoDB" id="4357582at2759"/>
<dbReference type="GO" id="GO:0008270">
    <property type="term" value="F:zinc ion binding"/>
    <property type="evidence" value="ECO:0007669"/>
    <property type="project" value="UniProtKB-KW"/>
</dbReference>
<dbReference type="VEuPathDB" id="FungiDB:BO80DRAFT_451852"/>
<organism evidence="3 4">
    <name type="scientific">Aspergillus ibericus CBS 121593</name>
    <dbReference type="NCBI Taxonomy" id="1448316"/>
    <lineage>
        <taxon>Eukaryota</taxon>
        <taxon>Fungi</taxon>
        <taxon>Dikarya</taxon>
        <taxon>Ascomycota</taxon>
        <taxon>Pezizomycotina</taxon>
        <taxon>Eurotiomycetes</taxon>
        <taxon>Eurotiomycetidae</taxon>
        <taxon>Eurotiales</taxon>
        <taxon>Aspergillaceae</taxon>
        <taxon>Aspergillus</taxon>
        <taxon>Aspergillus subgen. Circumdati</taxon>
    </lineage>
</organism>
<evidence type="ECO:0000259" key="2">
    <source>
        <dbReference type="PROSITE" id="PS50157"/>
    </source>
</evidence>
<dbReference type="InterPro" id="IPR013087">
    <property type="entry name" value="Znf_C2H2_type"/>
</dbReference>
<sequence length="639" mass="73627">MLPEGFTEINLNNHDNSEIQRSVLDRTEKGYDRALRLFDLFVTNHPGTVSPPDIRTYKGFIQFLGRDLRGRLSKNKVPVLSTLDNIKKDLDAGFARHQSYIVPEYISTTIKGISKNGFSHNDLKIVQKHLWYHNSFEYRGKYPERTRVELSVSILLYCFTSARTGEVHESTAHRTSAHEHGDTDLAKHMSAAHFRLYIEWIEGEFMLVLDYNRDYTKGSWKMQLSELPTHRFYEKYTEKTPLFLNLLTFFLPLASADRAFRDYRSVDEILDEVDLLSSTLQEAEHKTIGTIYFRPDILDIPLFRPQDEQAIDTSTGRARGADDFRKMFAALGHRAGYPDNITVRACRRAALMEAGKDYFSIKRITLNSYTHRVVEAHGTANFLGIGSRRGHIENHRSMGVRRNPHLYQALPARAELEFQEREDVVQLDTEIQSMKKDELSRLRREQPRLVELQSGDGERTRDLIADILPDPVELRSSAGRIAIRALETICSHEVSRLAAMGLSNFAELCFECDSWYNDYGKWAQHCEDHLGASKNLLRCDPIILRNAPVKVGLCPFCVGDENLSPCKRMGQFFDRNCWYKHVQSHLDYQALSGRFHCRHPACQENFRGLADLECHLRDIHSYNPPRGKKRAANVEDGER</sequence>
<feature type="domain" description="C2H2-type" evidence="2">
    <location>
        <begin position="595"/>
        <end position="625"/>
    </location>
</feature>
<dbReference type="PROSITE" id="PS50157">
    <property type="entry name" value="ZINC_FINGER_C2H2_2"/>
    <property type="match status" value="1"/>
</dbReference>
<gene>
    <name evidence="3" type="ORF">BO80DRAFT_451852</name>
</gene>